<reference evidence="2" key="2">
    <citation type="submission" date="2020-05" db="UniProtKB">
        <authorList>
            <consortium name="EnsemblMetazoa"/>
        </authorList>
    </citation>
    <scope>IDENTIFICATION</scope>
    <source>
        <strain evidence="2">A-37</strain>
    </source>
</reference>
<evidence type="ECO:0000256" key="1">
    <source>
        <dbReference type="SAM" id="MobiDB-lite"/>
    </source>
</evidence>
<dbReference type="EMBL" id="AXCM01009725">
    <property type="status" value="NOT_ANNOTATED_CDS"/>
    <property type="molecule type" value="Genomic_DNA"/>
</dbReference>
<keyword evidence="3" id="KW-1185">Reference proteome</keyword>
<evidence type="ECO:0000313" key="2">
    <source>
        <dbReference type="EnsemblMetazoa" id="ACUA009023-PA"/>
    </source>
</evidence>
<dbReference type="EnsemblMetazoa" id="ACUA009023-RA">
    <property type="protein sequence ID" value="ACUA009023-PA"/>
    <property type="gene ID" value="ACUA009023"/>
</dbReference>
<name>A0A182M457_9DIPT</name>
<feature type="region of interest" description="Disordered" evidence="1">
    <location>
        <begin position="67"/>
        <end position="101"/>
    </location>
</feature>
<evidence type="ECO:0000313" key="3">
    <source>
        <dbReference type="Proteomes" id="UP000075883"/>
    </source>
</evidence>
<feature type="compositionally biased region" description="Low complexity" evidence="1">
    <location>
        <begin position="73"/>
        <end position="92"/>
    </location>
</feature>
<proteinExistence type="predicted"/>
<accession>A0A182M457</accession>
<dbReference type="AlphaFoldDB" id="A0A182M457"/>
<organism evidence="2 3">
    <name type="scientific">Anopheles culicifacies</name>
    <dbReference type="NCBI Taxonomy" id="139723"/>
    <lineage>
        <taxon>Eukaryota</taxon>
        <taxon>Metazoa</taxon>
        <taxon>Ecdysozoa</taxon>
        <taxon>Arthropoda</taxon>
        <taxon>Hexapoda</taxon>
        <taxon>Insecta</taxon>
        <taxon>Pterygota</taxon>
        <taxon>Neoptera</taxon>
        <taxon>Endopterygota</taxon>
        <taxon>Diptera</taxon>
        <taxon>Nematocera</taxon>
        <taxon>Culicoidea</taxon>
        <taxon>Culicidae</taxon>
        <taxon>Anophelinae</taxon>
        <taxon>Anopheles</taxon>
        <taxon>culicifacies species complex</taxon>
    </lineage>
</organism>
<reference evidence="3" key="1">
    <citation type="submission" date="2013-09" db="EMBL/GenBank/DDBJ databases">
        <title>The Genome Sequence of Anopheles culicifacies species A.</title>
        <authorList>
            <consortium name="The Broad Institute Genomics Platform"/>
            <person name="Neafsey D.E."/>
            <person name="Besansky N."/>
            <person name="Howell P."/>
            <person name="Walton C."/>
            <person name="Young S.K."/>
            <person name="Zeng Q."/>
            <person name="Gargeya S."/>
            <person name="Fitzgerald M."/>
            <person name="Haas B."/>
            <person name="Abouelleil A."/>
            <person name="Allen A.W."/>
            <person name="Alvarado L."/>
            <person name="Arachchi H.M."/>
            <person name="Berlin A.M."/>
            <person name="Chapman S.B."/>
            <person name="Gainer-Dewar J."/>
            <person name="Goldberg J."/>
            <person name="Griggs A."/>
            <person name="Gujja S."/>
            <person name="Hansen M."/>
            <person name="Howarth C."/>
            <person name="Imamovic A."/>
            <person name="Ireland A."/>
            <person name="Larimer J."/>
            <person name="McCowan C."/>
            <person name="Murphy C."/>
            <person name="Pearson M."/>
            <person name="Poon T.W."/>
            <person name="Priest M."/>
            <person name="Roberts A."/>
            <person name="Saif S."/>
            <person name="Shea T."/>
            <person name="Sisk P."/>
            <person name="Sykes S."/>
            <person name="Wortman J."/>
            <person name="Nusbaum C."/>
            <person name="Birren B."/>
        </authorList>
    </citation>
    <scope>NUCLEOTIDE SEQUENCE [LARGE SCALE GENOMIC DNA]</scope>
    <source>
        <strain evidence="3">A-37</strain>
    </source>
</reference>
<dbReference type="VEuPathDB" id="VectorBase:ACUA009023"/>
<dbReference type="Proteomes" id="UP000075883">
    <property type="component" value="Unassembled WGS sequence"/>
</dbReference>
<dbReference type="EMBL" id="AXCM01009726">
    <property type="status" value="NOT_ANNOTATED_CDS"/>
    <property type="molecule type" value="Genomic_DNA"/>
</dbReference>
<sequence>MTLNRPQVIGIAGPYDGWSFLCRRIKLYVIASHRLTCAGSGESRSSSDTEILFGVSVVRECVTRPLSSEDFGSSESLHSSTSTSTSSSASDSRSTDEFCEPTVKHPSSYLHLPAHCYHFTASDFYGSCH</sequence>
<protein>
    <submittedName>
        <fullName evidence="2">Uncharacterized protein</fullName>
    </submittedName>
</protein>